<name>A0A4V2MVP0_9APHY</name>
<dbReference type="Proteomes" id="UP000292702">
    <property type="component" value="Unassembled WGS sequence"/>
</dbReference>
<feature type="compositionally biased region" description="Polar residues" evidence="1">
    <location>
        <begin position="571"/>
        <end position="610"/>
    </location>
</feature>
<feature type="region of interest" description="Disordered" evidence="1">
    <location>
        <begin position="183"/>
        <end position="237"/>
    </location>
</feature>
<feature type="compositionally biased region" description="Polar residues" evidence="1">
    <location>
        <begin position="205"/>
        <end position="231"/>
    </location>
</feature>
<feature type="compositionally biased region" description="Low complexity" evidence="1">
    <location>
        <begin position="1149"/>
        <end position="1164"/>
    </location>
</feature>
<feature type="region of interest" description="Disordered" evidence="1">
    <location>
        <begin position="380"/>
        <end position="432"/>
    </location>
</feature>
<protein>
    <submittedName>
        <fullName evidence="2">Uncharacterized protein</fullName>
    </submittedName>
</protein>
<feature type="compositionally biased region" description="Low complexity" evidence="1">
    <location>
        <begin position="778"/>
        <end position="789"/>
    </location>
</feature>
<dbReference type="EMBL" id="RWJN01000303">
    <property type="protein sequence ID" value="TCD63367.1"/>
    <property type="molecule type" value="Genomic_DNA"/>
</dbReference>
<dbReference type="STRING" id="92696.A0A4V2MVP0"/>
<feature type="compositionally biased region" description="Basic residues" evidence="1">
    <location>
        <begin position="509"/>
        <end position="518"/>
    </location>
</feature>
<feature type="compositionally biased region" description="Polar residues" evidence="1">
    <location>
        <begin position="499"/>
        <end position="508"/>
    </location>
</feature>
<feature type="compositionally biased region" description="Low complexity" evidence="1">
    <location>
        <begin position="1057"/>
        <end position="1070"/>
    </location>
</feature>
<feature type="compositionally biased region" description="Basic and acidic residues" evidence="1">
    <location>
        <begin position="1353"/>
        <end position="1375"/>
    </location>
</feature>
<sequence>MAAKTQPATSSSRLSLFGFGSLSRAATSSHTRPVEQAGPHEQDEDDWYIPYNGPVERPTRQSAAPGDRDRDSWGDILSGWLSERGSGPSYNAREDAEQMFQSTRSRALSNASQMTTSSVHRTGRTLQHRPSVPSFIDLDKAGGVGASPMPMERSQSTPQPAPLAPVAGNRASLASILSFGKKSLHHSSSMEQLTRERGSLRRRVNTTASTTSPPIIAQTRQRANDNPSTAHGLQREPIAEDNEYYYSSLLVHSSVRGVPSRQSPFSVHSASTNNSPHPYAAVPGPPEPRKVPPAPPKHKTRFLDPSKLNLTLLDPRGPKVPDYLKPSPRNSVLKASASTPNLRDIPRGKQRWLSAETWCDALILPRPRFAMRLVEGGPSGRIVSPPDSPLSPSEAKFPLTGTRSGSTQSYGNGSSKSLKKSRSMGNLFGAGSSAAVSPVKEKPATPVTPVINEPGPSRLVPNRPKSWALDDLAIPSPVPSLAQVVKEGERLKAERQQWQTKATQSFQNKRTRSVRARSKSVSASQTRARTVSASAQANAFDFLAERTLLGSQVRPPTIHVHGPPSARHARTASSGGQTRTSSFSHPTTSNPHVRSMTTSRTRSHGHSNSVGQVSYRSMTDSTIHGHVRSQSLSKSALQMVKSTAVGAAAFCGFNGADRSPSVLNDERANAFEGALRGNGTAMFKVGEHGNVTVFSTASPTAALAMVSPSHAINGIHGASPTPSGFSVSAEGVGIAISSPEDQPPHKPEPQIIIPAHPYAQGSNYYRPGAKPNAPEYTPPDSTSTSPHSPHSARDSVTQRRQPVTRSYMPTAHPYASAVGQGKRPKNLEIDPADSSIYAELTPGHISEFDPDQMRYSPYVISPVEGPEEEEPQQAQQHLAPTASGHPYGPSTARYSELGFGEALTHTLRTQTSMDSGLGTSEAGGHSQAQGHIQQGQGATRQPEYTSPPVILQSPDSDELNKQTPGSYFDQESPGNVYQRAAAASSQALVSSPLDSTPPFRRRGSSGGRLSTGDHGRSSGSSPGLISQASSPPLSPRPLPVPGDLDRFRDLFYRPADRASSVSSDSPLSRPGPSSRQNSLPLDVSSTASRSVSGLTNLARQLSEDLEELREVERDRSSERDSRDSRMWGRRFGGLRGERPEDMDDPNLILSPSQLSSDSSSPGGSATLPLRLPTDTSFVDPSSNYPEDIRMDETESSRASSVLEGSNFHDDPAQYLRVGEVEAAILTPNIVTTPHRESTRLSVIEDEDLSPDHRSDGLSPLRVRSRYSSIPSRYSSISAPFTPNAARASYMTSDTDPSRMSGLSDFPVPPSQTIYDHIVPTSSSGSYQTSQPEDSEHTSSDTQAQSHPQGQALLRERSKDTFGIQHDYDSHIGEAF</sequence>
<feature type="region of interest" description="Disordered" evidence="1">
    <location>
        <begin position="143"/>
        <end position="163"/>
    </location>
</feature>
<feature type="region of interest" description="Disordered" evidence="1">
    <location>
        <begin position="24"/>
        <end position="102"/>
    </location>
</feature>
<feature type="region of interest" description="Disordered" evidence="1">
    <location>
        <begin position="258"/>
        <end position="334"/>
    </location>
</feature>
<feature type="region of interest" description="Disordered" evidence="1">
    <location>
        <begin position="1236"/>
        <end position="1259"/>
    </location>
</feature>
<reference evidence="2 3" key="1">
    <citation type="submission" date="2018-11" db="EMBL/GenBank/DDBJ databases">
        <title>Genome assembly of Steccherinum ochraceum LE-BIN_3174, the white-rot fungus of the Steccherinaceae family (The Residual Polyporoid clade, Polyporales, Basidiomycota).</title>
        <authorList>
            <person name="Fedorova T.V."/>
            <person name="Glazunova O.A."/>
            <person name="Landesman E.O."/>
            <person name="Moiseenko K.V."/>
            <person name="Psurtseva N.V."/>
            <person name="Savinova O.S."/>
            <person name="Shakhova N.V."/>
            <person name="Tyazhelova T.V."/>
            <person name="Vasina D.V."/>
        </authorList>
    </citation>
    <scope>NUCLEOTIDE SEQUENCE [LARGE SCALE GENOMIC DNA]</scope>
    <source>
        <strain evidence="2 3">LE-BIN_3174</strain>
    </source>
</reference>
<dbReference type="OrthoDB" id="3228777at2759"/>
<feature type="compositionally biased region" description="Polar residues" evidence="1">
    <location>
        <begin position="1339"/>
        <end position="1348"/>
    </location>
</feature>
<feature type="compositionally biased region" description="Polar residues" evidence="1">
    <location>
        <begin position="260"/>
        <end position="276"/>
    </location>
</feature>
<evidence type="ECO:0000313" key="3">
    <source>
        <dbReference type="Proteomes" id="UP000292702"/>
    </source>
</evidence>
<feature type="compositionally biased region" description="Polar residues" evidence="1">
    <location>
        <begin position="401"/>
        <end position="416"/>
    </location>
</feature>
<feature type="region of interest" description="Disordered" evidence="1">
    <location>
        <begin position="439"/>
        <end position="458"/>
    </location>
</feature>
<accession>A0A4V2MVP0</accession>
<evidence type="ECO:0000256" key="1">
    <source>
        <dbReference type="SAM" id="MobiDB-lite"/>
    </source>
</evidence>
<feature type="compositionally biased region" description="Pro residues" evidence="1">
    <location>
        <begin position="283"/>
        <end position="295"/>
    </location>
</feature>
<gene>
    <name evidence="2" type="ORF">EIP91_005620</name>
</gene>
<feature type="compositionally biased region" description="Polar residues" evidence="1">
    <location>
        <begin position="1071"/>
        <end position="1099"/>
    </location>
</feature>
<feature type="compositionally biased region" description="Basic and acidic residues" evidence="1">
    <location>
        <begin position="1186"/>
        <end position="1195"/>
    </location>
</feature>
<feature type="compositionally biased region" description="Polar residues" evidence="1">
    <location>
        <begin position="1017"/>
        <end position="1028"/>
    </location>
</feature>
<comment type="caution">
    <text evidence="2">The sequence shown here is derived from an EMBL/GenBank/DDBJ whole genome shotgun (WGS) entry which is preliminary data.</text>
</comment>
<feature type="region of interest" description="Disordered" evidence="1">
    <location>
        <begin position="1287"/>
        <end position="1375"/>
    </location>
</feature>
<proteinExistence type="predicted"/>
<evidence type="ECO:0000313" key="2">
    <source>
        <dbReference type="EMBL" id="TCD63367.1"/>
    </source>
</evidence>
<feature type="region of interest" description="Disordered" evidence="1">
    <location>
        <begin position="559"/>
        <end position="610"/>
    </location>
</feature>
<feature type="region of interest" description="Disordered" evidence="1">
    <location>
        <begin position="759"/>
        <end position="828"/>
    </location>
</feature>
<feature type="compositionally biased region" description="Polar residues" evidence="1">
    <location>
        <begin position="1319"/>
        <end position="1331"/>
    </location>
</feature>
<organism evidence="2 3">
    <name type="scientific">Steccherinum ochraceum</name>
    <dbReference type="NCBI Taxonomy" id="92696"/>
    <lineage>
        <taxon>Eukaryota</taxon>
        <taxon>Fungi</taxon>
        <taxon>Dikarya</taxon>
        <taxon>Basidiomycota</taxon>
        <taxon>Agaricomycotina</taxon>
        <taxon>Agaricomycetes</taxon>
        <taxon>Polyporales</taxon>
        <taxon>Steccherinaceae</taxon>
        <taxon>Steccherinum</taxon>
    </lineage>
</organism>
<feature type="region of interest" description="Disordered" evidence="1">
    <location>
        <begin position="499"/>
        <end position="527"/>
    </location>
</feature>
<feature type="compositionally biased region" description="Polar residues" evidence="1">
    <location>
        <begin position="1173"/>
        <end position="1184"/>
    </location>
</feature>
<feature type="region of interest" description="Disordered" evidence="1">
    <location>
        <begin position="863"/>
        <end position="894"/>
    </location>
</feature>
<keyword evidence="3" id="KW-1185">Reference proteome</keyword>
<feature type="compositionally biased region" description="Basic and acidic residues" evidence="1">
    <location>
        <begin position="1108"/>
        <end position="1126"/>
    </location>
</feature>
<feature type="region of interest" description="Disordered" evidence="1">
    <location>
        <begin position="912"/>
        <end position="1209"/>
    </location>
</feature>
<feature type="compositionally biased region" description="Low complexity" evidence="1">
    <location>
        <begin position="980"/>
        <end position="991"/>
    </location>
</feature>
<feature type="compositionally biased region" description="Low complexity" evidence="1">
    <location>
        <begin position="922"/>
        <end position="938"/>
    </location>
</feature>
<feature type="compositionally biased region" description="Basic and acidic residues" evidence="1">
    <location>
        <begin position="1043"/>
        <end position="1056"/>
    </location>
</feature>